<dbReference type="OrthoDB" id="1260873at2"/>
<dbReference type="AlphaFoldDB" id="A0A3S0AF16"/>
<keyword evidence="2" id="KW-1185">Reference proteome</keyword>
<proteinExistence type="predicted"/>
<gene>
    <name evidence="1" type="ORF">EHW67_09475</name>
</gene>
<sequence length="106" mass="11930">MKEELIPDIKFRIAISLNRLLDTTKQFRPNRNNDEEIAESYNKIALASFLRKATVSDIFNAKSKTSPATGSLLLIIEAMGYSLGDFAKIYDSVTKTDIEKFKHSGN</sequence>
<name>A0A3S0AF16_9FLAO</name>
<dbReference type="RefSeq" id="WP_126162130.1">
    <property type="nucleotide sequence ID" value="NZ_RQPJ01000003.1"/>
</dbReference>
<evidence type="ECO:0000313" key="1">
    <source>
        <dbReference type="EMBL" id="RTE54142.1"/>
    </source>
</evidence>
<protein>
    <recommendedName>
        <fullName evidence="3">XRE family transcriptional regulator</fullName>
    </recommendedName>
</protein>
<reference evidence="1 2" key="1">
    <citation type="submission" date="2018-11" db="EMBL/GenBank/DDBJ databases">
        <title>Arenibacter aquaticus sp.nov., a marine bacterium isolated from surface seawater in the South China Sea.</title>
        <authorList>
            <person name="Guo J."/>
            <person name="Sun J."/>
        </authorList>
    </citation>
    <scope>NUCLEOTIDE SEQUENCE [LARGE SCALE GENOMIC DNA]</scope>
    <source>
        <strain evidence="1 2">GUO666</strain>
    </source>
</reference>
<evidence type="ECO:0008006" key="3">
    <source>
        <dbReference type="Google" id="ProtNLM"/>
    </source>
</evidence>
<organism evidence="1 2">
    <name type="scientific">Arenibacter aquaticus</name>
    <dbReference type="NCBI Taxonomy" id="2489054"/>
    <lineage>
        <taxon>Bacteria</taxon>
        <taxon>Pseudomonadati</taxon>
        <taxon>Bacteroidota</taxon>
        <taxon>Flavobacteriia</taxon>
        <taxon>Flavobacteriales</taxon>
        <taxon>Flavobacteriaceae</taxon>
        <taxon>Arenibacter</taxon>
    </lineage>
</organism>
<evidence type="ECO:0000313" key="2">
    <source>
        <dbReference type="Proteomes" id="UP000267585"/>
    </source>
</evidence>
<comment type="caution">
    <text evidence="1">The sequence shown here is derived from an EMBL/GenBank/DDBJ whole genome shotgun (WGS) entry which is preliminary data.</text>
</comment>
<dbReference type="Proteomes" id="UP000267585">
    <property type="component" value="Unassembled WGS sequence"/>
</dbReference>
<accession>A0A3S0AF16</accession>
<dbReference type="EMBL" id="RQPJ01000003">
    <property type="protein sequence ID" value="RTE54142.1"/>
    <property type="molecule type" value="Genomic_DNA"/>
</dbReference>